<reference evidence="4 5" key="1">
    <citation type="submission" date="2016-08" db="EMBL/GenBank/DDBJ databases">
        <authorList>
            <person name="Seilhamer J.J."/>
        </authorList>
    </citation>
    <scope>NUCLEOTIDE SEQUENCE [LARGE SCALE GENOMIC DNA]</scope>
    <source>
        <strain evidence="4">M3/6</strain>
    </source>
</reference>
<dbReference type="NCBIfam" id="TIGR01891">
    <property type="entry name" value="amidohydrolases"/>
    <property type="match status" value="1"/>
</dbReference>
<dbReference type="SUPFAM" id="SSF53187">
    <property type="entry name" value="Zn-dependent exopeptidases"/>
    <property type="match status" value="1"/>
</dbReference>
<evidence type="ECO:0000313" key="5">
    <source>
        <dbReference type="Proteomes" id="UP000187464"/>
    </source>
</evidence>
<dbReference type="InterPro" id="IPR017439">
    <property type="entry name" value="Amidohydrolase"/>
</dbReference>
<dbReference type="InterPro" id="IPR002933">
    <property type="entry name" value="Peptidase_M20"/>
</dbReference>
<dbReference type="Gene3D" id="3.40.630.10">
    <property type="entry name" value="Zn peptidases"/>
    <property type="match status" value="1"/>
</dbReference>
<dbReference type="Proteomes" id="UP000187464">
    <property type="component" value="Chromosome I"/>
</dbReference>
<keyword evidence="2" id="KW-0479">Metal-binding</keyword>
<evidence type="ECO:0000313" key="4">
    <source>
        <dbReference type="EMBL" id="SCD22004.1"/>
    </source>
</evidence>
<keyword evidence="5" id="KW-1185">Reference proteome</keyword>
<evidence type="ECO:0000259" key="3">
    <source>
        <dbReference type="Pfam" id="PF07687"/>
    </source>
</evidence>
<dbReference type="GO" id="GO:0004046">
    <property type="term" value="F:aminoacylase activity"/>
    <property type="evidence" value="ECO:0007669"/>
    <property type="project" value="UniProtKB-EC"/>
</dbReference>
<dbReference type="STRING" id="1642647.PSM36_3216"/>
<dbReference type="EMBL" id="LT605205">
    <property type="protein sequence ID" value="SCD22004.1"/>
    <property type="molecule type" value="Genomic_DNA"/>
</dbReference>
<comment type="cofactor">
    <cofactor evidence="2">
        <name>Mn(2+)</name>
        <dbReference type="ChEBI" id="CHEBI:29035"/>
    </cofactor>
    <text evidence="2">The Mn(2+) ion enhances activity.</text>
</comment>
<dbReference type="KEGG" id="psac:PSM36_3216"/>
<dbReference type="SUPFAM" id="SSF55031">
    <property type="entry name" value="Bacterial exopeptidase dimerisation domain"/>
    <property type="match status" value="1"/>
</dbReference>
<evidence type="ECO:0000256" key="1">
    <source>
        <dbReference type="ARBA" id="ARBA00022801"/>
    </source>
</evidence>
<evidence type="ECO:0000256" key="2">
    <source>
        <dbReference type="PIRSR" id="PIRSR005962-1"/>
    </source>
</evidence>
<dbReference type="InterPro" id="IPR036264">
    <property type="entry name" value="Bact_exopeptidase_dim_dom"/>
</dbReference>
<keyword evidence="1 4" id="KW-0378">Hydrolase</keyword>
<feature type="binding site" evidence="2">
    <location>
        <position position="177"/>
    </location>
    <ligand>
        <name>Mn(2+)</name>
        <dbReference type="ChEBI" id="CHEBI:29035"/>
        <label>2</label>
    </ligand>
</feature>
<dbReference type="GO" id="GO:0019877">
    <property type="term" value="P:diaminopimelate biosynthetic process"/>
    <property type="evidence" value="ECO:0007669"/>
    <property type="project" value="UniProtKB-ARBA"/>
</dbReference>
<feature type="binding site" evidence="2">
    <location>
        <position position="375"/>
    </location>
    <ligand>
        <name>Mn(2+)</name>
        <dbReference type="ChEBI" id="CHEBI:29035"/>
        <label>2</label>
    </ligand>
</feature>
<dbReference type="PANTHER" id="PTHR11014">
    <property type="entry name" value="PEPTIDASE M20 FAMILY MEMBER"/>
    <property type="match status" value="1"/>
</dbReference>
<organism evidence="4 5">
    <name type="scientific">Proteiniphilum saccharofermentans</name>
    <dbReference type="NCBI Taxonomy" id="1642647"/>
    <lineage>
        <taxon>Bacteria</taxon>
        <taxon>Pseudomonadati</taxon>
        <taxon>Bacteroidota</taxon>
        <taxon>Bacteroidia</taxon>
        <taxon>Bacteroidales</taxon>
        <taxon>Dysgonomonadaceae</taxon>
        <taxon>Proteiniphilum</taxon>
    </lineage>
</organism>
<feature type="domain" description="Peptidase M20 dimerisation" evidence="3">
    <location>
        <begin position="201"/>
        <end position="296"/>
    </location>
</feature>
<dbReference type="InterPro" id="IPR011650">
    <property type="entry name" value="Peptidase_M20_dimer"/>
</dbReference>
<sequence>MTGDNNETSMNKKDDIKRLASEIKNDIISKRRYLHQNPELSFQEYNTSAFIKDSLNALGITWEPIVGTGVVATIQGRYDSDQVVAARADMDALPVSEKTDLSYISLNDGVMHACGHDVHVSSLLGVAEILTKLDNNFSGTVKLIFQPAEEILPGGAMRVIQENALDNPKVNAMIGQHVMPSIPTGKVGIKPGEFMASMDEIRIKISGRGGHGAEPHKNSDPIVAASAVILALQQVVSRLNNPNTPSVLSFGKVQANGSINIIPDEVLIEGTFRTVDEQWRNEACKRIESIVHSVAEGYGCQSVIDIRKGYPSLHNDITLTKRIKELMRDYLGAENIIDLPVWMASEDFAYYARVTDACFYALGVGYEGTENPSLHNPLFDINEDSIELGIGLMTYLILSLLNK</sequence>
<dbReference type="Pfam" id="PF01546">
    <property type="entry name" value="Peptidase_M20"/>
    <property type="match status" value="1"/>
</dbReference>
<dbReference type="PANTHER" id="PTHR11014:SF63">
    <property type="entry name" value="METALLOPEPTIDASE, PUTATIVE (AFU_ORTHOLOGUE AFUA_6G09600)-RELATED"/>
    <property type="match status" value="1"/>
</dbReference>
<gene>
    <name evidence="4" type="ORF">PSM36_3216</name>
</gene>
<name>A0A1R3TEF6_9BACT</name>
<dbReference type="CDD" id="cd03886">
    <property type="entry name" value="M20_Acy1"/>
    <property type="match status" value="1"/>
</dbReference>
<keyword evidence="2" id="KW-0464">Manganese</keyword>
<dbReference type="Gene3D" id="3.30.70.360">
    <property type="match status" value="1"/>
</dbReference>
<feature type="binding site" evidence="2">
    <location>
        <position position="116"/>
    </location>
    <ligand>
        <name>Mn(2+)</name>
        <dbReference type="ChEBI" id="CHEBI:29035"/>
        <label>2</label>
    </ligand>
</feature>
<dbReference type="EC" id="3.5.1.14" evidence="4"/>
<dbReference type="GO" id="GO:0046872">
    <property type="term" value="F:metal ion binding"/>
    <property type="evidence" value="ECO:0007669"/>
    <property type="project" value="UniProtKB-KW"/>
</dbReference>
<dbReference type="PIRSF" id="PIRSF005962">
    <property type="entry name" value="Pept_M20D_amidohydro"/>
    <property type="match status" value="1"/>
</dbReference>
<dbReference type="AlphaFoldDB" id="A0A1R3TEF6"/>
<dbReference type="GO" id="GO:0050118">
    <property type="term" value="F:N-acetyldiaminopimelate deacetylase activity"/>
    <property type="evidence" value="ECO:0007669"/>
    <property type="project" value="UniProtKB-ARBA"/>
</dbReference>
<feature type="binding site" evidence="2">
    <location>
        <position position="150"/>
    </location>
    <ligand>
        <name>Mn(2+)</name>
        <dbReference type="ChEBI" id="CHEBI:29035"/>
        <label>2</label>
    </ligand>
</feature>
<feature type="binding site" evidence="2">
    <location>
        <position position="114"/>
    </location>
    <ligand>
        <name>Mn(2+)</name>
        <dbReference type="ChEBI" id="CHEBI:29035"/>
        <label>2</label>
    </ligand>
</feature>
<accession>A0A1R3TEF6</accession>
<proteinExistence type="predicted"/>
<dbReference type="FunFam" id="3.30.70.360:FF:000001">
    <property type="entry name" value="N-acetyldiaminopimelate deacetylase"/>
    <property type="match status" value="1"/>
</dbReference>
<dbReference type="Pfam" id="PF07687">
    <property type="entry name" value="M20_dimer"/>
    <property type="match status" value="1"/>
</dbReference>
<protein>
    <submittedName>
        <fullName evidence="4">M20 Peptidase</fullName>
        <ecNumber evidence="4">3.5.1.14</ecNumber>
    </submittedName>
</protein>